<sequence>MTFRGKTSNQCFDQGDDIYMTDTSPLKSHLKIFFDGSSNYMRTKLESSQKVTLEVYEESLSLAKDDLFAIEAKEKELANEVKSVKAEILVLQVVDQQTVLKKQLKELQGKKEFLN</sequence>
<dbReference type="EMBL" id="JACGWN010000010">
    <property type="protein sequence ID" value="KAL0427410.1"/>
    <property type="molecule type" value="Genomic_DNA"/>
</dbReference>
<reference evidence="1" key="2">
    <citation type="journal article" date="2024" name="Plant">
        <title>Genomic evolution and insights into agronomic trait innovations of Sesamum species.</title>
        <authorList>
            <person name="Miao H."/>
            <person name="Wang L."/>
            <person name="Qu L."/>
            <person name="Liu H."/>
            <person name="Sun Y."/>
            <person name="Le M."/>
            <person name="Wang Q."/>
            <person name="Wei S."/>
            <person name="Zheng Y."/>
            <person name="Lin W."/>
            <person name="Duan Y."/>
            <person name="Cao H."/>
            <person name="Xiong S."/>
            <person name="Wang X."/>
            <person name="Wei L."/>
            <person name="Li C."/>
            <person name="Ma Q."/>
            <person name="Ju M."/>
            <person name="Zhao R."/>
            <person name="Li G."/>
            <person name="Mu C."/>
            <person name="Tian Q."/>
            <person name="Mei H."/>
            <person name="Zhang T."/>
            <person name="Gao T."/>
            <person name="Zhang H."/>
        </authorList>
    </citation>
    <scope>NUCLEOTIDE SEQUENCE</scope>
    <source>
        <strain evidence="1">KEN1</strain>
    </source>
</reference>
<dbReference type="AlphaFoldDB" id="A0AAW2VGL2"/>
<organism evidence="1">
    <name type="scientific">Sesamum latifolium</name>
    <dbReference type="NCBI Taxonomy" id="2727402"/>
    <lineage>
        <taxon>Eukaryota</taxon>
        <taxon>Viridiplantae</taxon>
        <taxon>Streptophyta</taxon>
        <taxon>Embryophyta</taxon>
        <taxon>Tracheophyta</taxon>
        <taxon>Spermatophyta</taxon>
        <taxon>Magnoliopsida</taxon>
        <taxon>eudicotyledons</taxon>
        <taxon>Gunneridae</taxon>
        <taxon>Pentapetalae</taxon>
        <taxon>asterids</taxon>
        <taxon>lamiids</taxon>
        <taxon>Lamiales</taxon>
        <taxon>Pedaliaceae</taxon>
        <taxon>Sesamum</taxon>
    </lineage>
</organism>
<evidence type="ECO:0000313" key="1">
    <source>
        <dbReference type="EMBL" id="KAL0427410.1"/>
    </source>
</evidence>
<proteinExistence type="predicted"/>
<comment type="caution">
    <text evidence="1">The sequence shown here is derived from an EMBL/GenBank/DDBJ whole genome shotgun (WGS) entry which is preliminary data.</text>
</comment>
<gene>
    <name evidence="1" type="ORF">Slati_2915800</name>
</gene>
<reference evidence="1" key="1">
    <citation type="submission" date="2020-06" db="EMBL/GenBank/DDBJ databases">
        <authorList>
            <person name="Li T."/>
            <person name="Hu X."/>
            <person name="Zhang T."/>
            <person name="Song X."/>
            <person name="Zhang H."/>
            <person name="Dai N."/>
            <person name="Sheng W."/>
            <person name="Hou X."/>
            <person name="Wei L."/>
        </authorList>
    </citation>
    <scope>NUCLEOTIDE SEQUENCE</scope>
    <source>
        <strain evidence="1">KEN1</strain>
        <tissue evidence="1">Leaf</tissue>
    </source>
</reference>
<accession>A0AAW2VGL2</accession>
<name>A0AAW2VGL2_9LAMI</name>
<protein>
    <submittedName>
        <fullName evidence="1">Uncharacterized protein</fullName>
    </submittedName>
</protein>